<protein>
    <submittedName>
        <fullName evidence="5">Ribonuclease H-like domain-containing protein</fullName>
    </submittedName>
</protein>
<dbReference type="Proteomes" id="UP001151760">
    <property type="component" value="Unassembled WGS sequence"/>
</dbReference>
<keyword evidence="3" id="KW-0418">Kinase</keyword>
<evidence type="ECO:0000313" key="5">
    <source>
        <dbReference type="EMBL" id="GJS65319.1"/>
    </source>
</evidence>
<keyword evidence="6" id="KW-1185">Reference proteome</keyword>
<comment type="caution">
    <text evidence="5">The sequence shown here is derived from an EMBL/GenBank/DDBJ whole genome shotgun (WGS) entry which is preliminary data.</text>
</comment>
<proteinExistence type="predicted"/>
<evidence type="ECO:0000256" key="4">
    <source>
        <dbReference type="ARBA" id="ARBA00022840"/>
    </source>
</evidence>
<evidence type="ECO:0000256" key="3">
    <source>
        <dbReference type="ARBA" id="ARBA00022777"/>
    </source>
</evidence>
<evidence type="ECO:0000256" key="2">
    <source>
        <dbReference type="ARBA" id="ARBA00022741"/>
    </source>
</evidence>
<sequence length="522" mass="59661">MYRSGYEHYHPQTYGQIEKIIQTLEDMLHACVIDYDLSSHHIPYVKLEEVLSDETLIILLDEIQIDDNLIPSRNLICKALGGNTRDLDSIWKENGQDCNFTRSGFKDARTVPGDGVTIPGDAIRTYKRKRQKICDSVIMLPPQRNHKKIWLAKTLKKGSPFRPDSETNKPPLRTYQLWKKTFDEEIHKLDDMTELPKSQPKKTYEEDLESEIVIVKMPSCMSFLGCTNAHDEPIGNLDKMGDGVENPSPQSTPQVLSSFEEYTPPVTYPKEVEETLRTPMEVEPLDQTKLEDVSLNNHIIPTSYMEVTIFEEPEPQPQPLDDPKKHYGFKLGLLGQGGSLGINLLNWEVIENNFLRGLNLPVKPNELEKVFLQEITNRIACRNFFQENECEFFTVSGDGVRIFPDDVTSPKLNVAIIKSSKDTGYGLESIVTHDGEKLPCWPLDALSSFKDNIVLEAYRKKMFDLAYKFETDNDEHKMISIIVKSITNRVEHNPMKNMVKNQEGDAVKNVVENQEGDAVKRK</sequence>
<dbReference type="PANTHER" id="PTHR11441">
    <property type="entry name" value="THYMIDINE KINASE"/>
    <property type="match status" value="1"/>
</dbReference>
<keyword evidence="2" id="KW-0547">Nucleotide-binding</keyword>
<gene>
    <name evidence="5" type="ORF">Tco_0679883</name>
</gene>
<keyword evidence="1" id="KW-0808">Transferase</keyword>
<organism evidence="5 6">
    <name type="scientific">Tanacetum coccineum</name>
    <dbReference type="NCBI Taxonomy" id="301880"/>
    <lineage>
        <taxon>Eukaryota</taxon>
        <taxon>Viridiplantae</taxon>
        <taxon>Streptophyta</taxon>
        <taxon>Embryophyta</taxon>
        <taxon>Tracheophyta</taxon>
        <taxon>Spermatophyta</taxon>
        <taxon>Magnoliopsida</taxon>
        <taxon>eudicotyledons</taxon>
        <taxon>Gunneridae</taxon>
        <taxon>Pentapetalae</taxon>
        <taxon>asterids</taxon>
        <taxon>campanulids</taxon>
        <taxon>Asterales</taxon>
        <taxon>Asteraceae</taxon>
        <taxon>Asteroideae</taxon>
        <taxon>Anthemideae</taxon>
        <taxon>Anthemidinae</taxon>
        <taxon>Tanacetum</taxon>
    </lineage>
</organism>
<name>A0ABQ4XJ24_9ASTR</name>
<evidence type="ECO:0000313" key="6">
    <source>
        <dbReference type="Proteomes" id="UP001151760"/>
    </source>
</evidence>
<accession>A0ABQ4XJ24</accession>
<dbReference type="InterPro" id="IPR001267">
    <property type="entry name" value="Thymidine_kinase"/>
</dbReference>
<dbReference type="EMBL" id="BQNB010009569">
    <property type="protein sequence ID" value="GJS65319.1"/>
    <property type="molecule type" value="Genomic_DNA"/>
</dbReference>
<keyword evidence="4" id="KW-0067">ATP-binding</keyword>
<evidence type="ECO:0000256" key="1">
    <source>
        <dbReference type="ARBA" id="ARBA00022679"/>
    </source>
</evidence>
<reference evidence="5" key="2">
    <citation type="submission" date="2022-01" db="EMBL/GenBank/DDBJ databases">
        <authorList>
            <person name="Yamashiro T."/>
            <person name="Shiraishi A."/>
            <person name="Satake H."/>
            <person name="Nakayama K."/>
        </authorList>
    </citation>
    <scope>NUCLEOTIDE SEQUENCE</scope>
</reference>
<reference evidence="5" key="1">
    <citation type="journal article" date="2022" name="Int. J. Mol. Sci.">
        <title>Draft Genome of Tanacetum Coccineum: Genomic Comparison of Closely Related Tanacetum-Family Plants.</title>
        <authorList>
            <person name="Yamashiro T."/>
            <person name="Shiraishi A."/>
            <person name="Nakayama K."/>
            <person name="Satake H."/>
        </authorList>
    </citation>
    <scope>NUCLEOTIDE SEQUENCE</scope>
</reference>
<dbReference type="PANTHER" id="PTHR11441:SF0">
    <property type="entry name" value="THYMIDINE KINASE, CYTOSOLIC"/>
    <property type="match status" value="1"/>
</dbReference>